<dbReference type="STRING" id="1450539.A0A318ZDT5"/>
<dbReference type="OrthoDB" id="5125733at2759"/>
<dbReference type="AlphaFoldDB" id="A0A318ZDT5"/>
<sequence>MLCSYCNQVFHSSAWNGPHHPNTASLTLAAHNGCYICQSILHDLTQNDSSPDGNWSYRIYNDAGYSQLIIDNESGKPQPHDTTPYCYTLLAVPSETLSFNPGPRMRDSSARLADTITAVEGWLKVCLREHACPRNLQPEYHPSQLLKISREGNVRLMILDKNRFKAPYAVLHCGLSDHAGKDWLLVVETLRSGARISDLPAALSEVFTLLQAVGINHIWLPQVCNLSVEQPYSPMKKEDMCLYSNAILTIALSIPGDAKHSVFNHSMASQNQMLPFQVTPISGVMGQIVIGSGKIDEPRNNSLSCTFIPWSYLPDTLHHNGNHSGGIQSRLATPRFLTIDSEAAEIFWECSCFNPASESLPAGIIPYLPSSLLTGPDRFPHRDTIVPSDAGWYTLLGFWYRILDEYTATVSASGERIGAREKLVGVEWLADEVARRMRSADDVSAQSKDDSEYLAGHFWGSMPLSLGWRVGDSVNDDDAEKDGCVPSWSWASIRGGKMHSPVAWGDETDQRCLAQRVEYSKGTEEDWIVQLTLRTFVVKTQFSSCDGNAMEVAGLKGDRYWVEVEWDPEVEDLEELWLAVIVEDSWLRQWSGLVLREAVGDKESFRRVGYFMLNTVQEENCMEEWKENFRMAAGGEMKAIILV</sequence>
<dbReference type="PANTHER" id="PTHR33112">
    <property type="entry name" value="DOMAIN PROTEIN, PUTATIVE-RELATED"/>
    <property type="match status" value="1"/>
</dbReference>
<dbReference type="GeneID" id="37078650"/>
<keyword evidence="2" id="KW-1185">Reference proteome</keyword>
<organism evidence="1 2">
    <name type="scientific">Aspergillus saccharolyticus JOP 1030-1</name>
    <dbReference type="NCBI Taxonomy" id="1450539"/>
    <lineage>
        <taxon>Eukaryota</taxon>
        <taxon>Fungi</taxon>
        <taxon>Dikarya</taxon>
        <taxon>Ascomycota</taxon>
        <taxon>Pezizomycotina</taxon>
        <taxon>Eurotiomycetes</taxon>
        <taxon>Eurotiomycetidae</taxon>
        <taxon>Eurotiales</taxon>
        <taxon>Aspergillaceae</taxon>
        <taxon>Aspergillus</taxon>
        <taxon>Aspergillus subgen. Circumdati</taxon>
    </lineage>
</organism>
<dbReference type="RefSeq" id="XP_025430739.1">
    <property type="nucleotide sequence ID" value="XM_025577421.1"/>
</dbReference>
<dbReference type="Proteomes" id="UP000248349">
    <property type="component" value="Unassembled WGS sequence"/>
</dbReference>
<dbReference type="EMBL" id="KZ821235">
    <property type="protein sequence ID" value="PYH44757.1"/>
    <property type="molecule type" value="Genomic_DNA"/>
</dbReference>
<dbReference type="PANTHER" id="PTHR33112:SF9">
    <property type="entry name" value="HETEROKARYON INCOMPATIBILITY DOMAIN-CONTAINING PROTEIN"/>
    <property type="match status" value="1"/>
</dbReference>
<proteinExistence type="predicted"/>
<gene>
    <name evidence="1" type="ORF">BP01DRAFT_383321</name>
</gene>
<evidence type="ECO:0008006" key="3">
    <source>
        <dbReference type="Google" id="ProtNLM"/>
    </source>
</evidence>
<accession>A0A318ZDT5</accession>
<evidence type="ECO:0000313" key="1">
    <source>
        <dbReference type="EMBL" id="PYH44757.1"/>
    </source>
</evidence>
<evidence type="ECO:0000313" key="2">
    <source>
        <dbReference type="Proteomes" id="UP000248349"/>
    </source>
</evidence>
<name>A0A318ZDT5_9EURO</name>
<protein>
    <recommendedName>
        <fullName evidence="3">Heterokaryon incompatibility domain-containing protein</fullName>
    </recommendedName>
</protein>
<reference evidence="1 2" key="1">
    <citation type="submission" date="2016-12" db="EMBL/GenBank/DDBJ databases">
        <title>The genomes of Aspergillus section Nigri reveals drivers in fungal speciation.</title>
        <authorList>
            <consortium name="DOE Joint Genome Institute"/>
            <person name="Vesth T.C."/>
            <person name="Nybo J."/>
            <person name="Theobald S."/>
            <person name="Brandl J."/>
            <person name="Frisvad J.C."/>
            <person name="Nielsen K.F."/>
            <person name="Lyhne E.K."/>
            <person name="Kogle M.E."/>
            <person name="Kuo A."/>
            <person name="Riley R."/>
            <person name="Clum A."/>
            <person name="Nolan M."/>
            <person name="Lipzen A."/>
            <person name="Salamov A."/>
            <person name="Henrissat B."/>
            <person name="Wiebenga A."/>
            <person name="De Vries R.P."/>
            <person name="Grigoriev I.V."/>
            <person name="Mortensen U.H."/>
            <person name="Andersen M.R."/>
            <person name="Baker S.E."/>
        </authorList>
    </citation>
    <scope>NUCLEOTIDE SEQUENCE [LARGE SCALE GENOMIC DNA]</scope>
    <source>
        <strain evidence="1 2">JOP 1030-1</strain>
    </source>
</reference>